<keyword evidence="3" id="KW-1185">Reference proteome</keyword>
<comment type="caution">
    <text evidence="2">The sequence shown here is derived from an EMBL/GenBank/DDBJ whole genome shotgun (WGS) entry which is preliminary data.</text>
</comment>
<evidence type="ECO:0000256" key="1">
    <source>
        <dbReference type="SAM" id="MobiDB-lite"/>
    </source>
</evidence>
<proteinExistence type="predicted"/>
<protein>
    <submittedName>
        <fullName evidence="2">Uncharacterized protein</fullName>
    </submittedName>
</protein>
<gene>
    <name evidence="2" type="ORF">P7K49_005652</name>
</gene>
<evidence type="ECO:0000313" key="3">
    <source>
        <dbReference type="Proteomes" id="UP001266305"/>
    </source>
</evidence>
<name>A0ABQ9W3S8_SAGOE</name>
<evidence type="ECO:0000313" key="2">
    <source>
        <dbReference type="EMBL" id="KAK2115027.1"/>
    </source>
</evidence>
<accession>A0ABQ9W3S8</accession>
<sequence>MLSIEDVLKIWGQKQESNLHEDQMSPLGTGSKKILEGMIRPWNEGIKIEKMTEEAFQGLHLRNGLADTTPRSSHRPQGAAGKVDELSTNGPVIGPASGKDEDTDFREKNDVTKIKDIMFWRDRIRRDQEHAQLSTVVLM</sequence>
<dbReference type="EMBL" id="JASSZA010000003">
    <property type="protein sequence ID" value="KAK2115027.1"/>
    <property type="molecule type" value="Genomic_DNA"/>
</dbReference>
<feature type="region of interest" description="Disordered" evidence="1">
    <location>
        <begin position="64"/>
        <end position="107"/>
    </location>
</feature>
<reference evidence="2 3" key="1">
    <citation type="submission" date="2023-05" db="EMBL/GenBank/DDBJ databases">
        <title>B98-5 Cell Line De Novo Hybrid Assembly: An Optical Mapping Approach.</title>
        <authorList>
            <person name="Kananen K."/>
            <person name="Auerbach J.A."/>
            <person name="Kautto E."/>
            <person name="Blachly J.S."/>
        </authorList>
    </citation>
    <scope>NUCLEOTIDE SEQUENCE [LARGE SCALE GENOMIC DNA]</scope>
    <source>
        <strain evidence="2">B95-8</strain>
        <tissue evidence="2">Cell line</tissue>
    </source>
</reference>
<dbReference type="Proteomes" id="UP001266305">
    <property type="component" value="Unassembled WGS sequence"/>
</dbReference>
<organism evidence="2 3">
    <name type="scientific">Saguinus oedipus</name>
    <name type="common">Cotton-top tamarin</name>
    <name type="synonym">Oedipomidas oedipus</name>
    <dbReference type="NCBI Taxonomy" id="9490"/>
    <lineage>
        <taxon>Eukaryota</taxon>
        <taxon>Metazoa</taxon>
        <taxon>Chordata</taxon>
        <taxon>Craniata</taxon>
        <taxon>Vertebrata</taxon>
        <taxon>Euteleostomi</taxon>
        <taxon>Mammalia</taxon>
        <taxon>Eutheria</taxon>
        <taxon>Euarchontoglires</taxon>
        <taxon>Primates</taxon>
        <taxon>Haplorrhini</taxon>
        <taxon>Platyrrhini</taxon>
        <taxon>Cebidae</taxon>
        <taxon>Callitrichinae</taxon>
        <taxon>Saguinus</taxon>
    </lineage>
</organism>